<dbReference type="PANTHER" id="PTHR21198:SF2">
    <property type="entry name" value="GLUTAMATE RACEMASE"/>
    <property type="match status" value="1"/>
</dbReference>
<keyword evidence="9" id="KW-1185">Reference proteome</keyword>
<evidence type="ECO:0000256" key="3">
    <source>
        <dbReference type="ARBA" id="ARBA00022960"/>
    </source>
</evidence>
<proteinExistence type="inferred from homology"/>
<dbReference type="Pfam" id="PF01177">
    <property type="entry name" value="Asp_Glu_race"/>
    <property type="match status" value="1"/>
</dbReference>
<feature type="active site" description="Proton donor/acceptor" evidence="7">
    <location>
        <position position="185"/>
    </location>
</feature>
<comment type="function">
    <text evidence="7">Provides the (R)-glutamate required for cell wall biosynthesis.</text>
</comment>
<name>A0A4P7XFF2_9ALTE</name>
<dbReference type="InterPro" id="IPR001920">
    <property type="entry name" value="Asp/Glu_race"/>
</dbReference>
<dbReference type="GO" id="GO:0071555">
    <property type="term" value="P:cell wall organization"/>
    <property type="evidence" value="ECO:0007669"/>
    <property type="project" value="UniProtKB-KW"/>
</dbReference>
<evidence type="ECO:0000256" key="5">
    <source>
        <dbReference type="ARBA" id="ARBA00023235"/>
    </source>
</evidence>
<dbReference type="KEGG" id="hmi:soil367_04860"/>
<gene>
    <name evidence="7" type="primary">murI</name>
    <name evidence="8" type="ORF">soil367_04860</name>
</gene>
<dbReference type="InterPro" id="IPR004391">
    <property type="entry name" value="Glu_race"/>
</dbReference>
<dbReference type="Proteomes" id="UP000298049">
    <property type="component" value="Chromosome"/>
</dbReference>
<evidence type="ECO:0000256" key="4">
    <source>
        <dbReference type="ARBA" id="ARBA00022984"/>
    </source>
</evidence>
<dbReference type="PROSITE" id="PS00923">
    <property type="entry name" value="ASP_GLU_RACEMASE_1"/>
    <property type="match status" value="1"/>
</dbReference>
<evidence type="ECO:0000313" key="9">
    <source>
        <dbReference type="Proteomes" id="UP000298049"/>
    </source>
</evidence>
<dbReference type="GO" id="GO:0008881">
    <property type="term" value="F:glutamate racemase activity"/>
    <property type="evidence" value="ECO:0007669"/>
    <property type="project" value="UniProtKB-UniRule"/>
</dbReference>
<dbReference type="PANTHER" id="PTHR21198">
    <property type="entry name" value="GLUTAMATE RACEMASE"/>
    <property type="match status" value="1"/>
</dbReference>
<feature type="binding site" evidence="7">
    <location>
        <begin position="186"/>
        <end position="187"/>
    </location>
    <ligand>
        <name>substrate</name>
    </ligand>
</feature>
<feature type="binding site" evidence="7">
    <location>
        <begin position="11"/>
        <end position="12"/>
    </location>
    <ligand>
        <name>substrate</name>
    </ligand>
</feature>
<comment type="pathway">
    <text evidence="7">Cell wall biogenesis; peptidoglycan biosynthesis.</text>
</comment>
<reference evidence="8 9" key="1">
    <citation type="submission" date="2018-07" db="EMBL/GenBank/DDBJ databases">
        <title>Marsedoiliclastica nanhaica gen. nov. sp. nov., a novel marine hydrocarbonoclastic bacterium isolated from an in-situ enriched hydrocarbon-degrading consortium in deep-sea sediment.</title>
        <authorList>
            <person name="Dong C."/>
            <person name="Ma T."/>
            <person name="Liu R."/>
            <person name="Shao Z."/>
        </authorList>
    </citation>
    <scope>NUCLEOTIDE SEQUENCE [LARGE SCALE GENOMIC DNA]</scope>
    <source>
        <strain evidence="9">soil36-7</strain>
    </source>
</reference>
<evidence type="ECO:0000256" key="1">
    <source>
        <dbReference type="ARBA" id="ARBA00001602"/>
    </source>
</evidence>
<dbReference type="InterPro" id="IPR015942">
    <property type="entry name" value="Asp/Glu/hydantoin_racemase"/>
</dbReference>
<dbReference type="UniPathway" id="UPA00219"/>
<dbReference type="FunFam" id="3.40.50.1860:FF:000001">
    <property type="entry name" value="Glutamate racemase"/>
    <property type="match status" value="1"/>
</dbReference>
<keyword evidence="6 7" id="KW-0961">Cell wall biogenesis/degradation</keyword>
<dbReference type="GO" id="GO:0008360">
    <property type="term" value="P:regulation of cell shape"/>
    <property type="evidence" value="ECO:0007669"/>
    <property type="project" value="UniProtKB-KW"/>
</dbReference>
<dbReference type="SUPFAM" id="SSF53681">
    <property type="entry name" value="Aspartate/glutamate racemase"/>
    <property type="match status" value="2"/>
</dbReference>
<keyword evidence="4 7" id="KW-0573">Peptidoglycan synthesis</keyword>
<evidence type="ECO:0000256" key="2">
    <source>
        <dbReference type="ARBA" id="ARBA00013090"/>
    </source>
</evidence>
<dbReference type="PROSITE" id="PS00924">
    <property type="entry name" value="ASP_GLU_RACEMASE_2"/>
    <property type="match status" value="1"/>
</dbReference>
<evidence type="ECO:0000313" key="8">
    <source>
        <dbReference type="EMBL" id="QCF25313.1"/>
    </source>
</evidence>
<evidence type="ECO:0000256" key="7">
    <source>
        <dbReference type="HAMAP-Rule" id="MF_00258"/>
    </source>
</evidence>
<dbReference type="EMBL" id="CP031093">
    <property type="protein sequence ID" value="QCF25313.1"/>
    <property type="molecule type" value="Genomic_DNA"/>
</dbReference>
<dbReference type="Gene3D" id="3.40.50.1860">
    <property type="match status" value="2"/>
</dbReference>
<dbReference type="NCBIfam" id="TIGR00067">
    <property type="entry name" value="glut_race"/>
    <property type="match status" value="1"/>
</dbReference>
<dbReference type="AlphaFoldDB" id="A0A4P7XFF2"/>
<protein>
    <recommendedName>
        <fullName evidence="2 7">Glutamate racemase</fullName>
        <ecNumber evidence="2 7">5.1.1.3</ecNumber>
    </recommendedName>
</protein>
<keyword evidence="5 7" id="KW-0413">Isomerase</keyword>
<dbReference type="GO" id="GO:0009252">
    <property type="term" value="P:peptidoglycan biosynthetic process"/>
    <property type="evidence" value="ECO:0007669"/>
    <property type="project" value="UniProtKB-UniRule"/>
</dbReference>
<dbReference type="HAMAP" id="MF_00258">
    <property type="entry name" value="Glu_racemase"/>
    <property type="match status" value="1"/>
</dbReference>
<comment type="catalytic activity">
    <reaction evidence="1 7">
        <text>L-glutamate = D-glutamate</text>
        <dbReference type="Rhea" id="RHEA:12813"/>
        <dbReference type="ChEBI" id="CHEBI:29985"/>
        <dbReference type="ChEBI" id="CHEBI:29986"/>
        <dbReference type="EC" id="5.1.1.3"/>
    </reaction>
</comment>
<accession>A0A4P7XFF2</accession>
<evidence type="ECO:0000256" key="6">
    <source>
        <dbReference type="ARBA" id="ARBA00023316"/>
    </source>
</evidence>
<feature type="active site" description="Proton donor/acceptor" evidence="7">
    <location>
        <position position="75"/>
    </location>
</feature>
<dbReference type="RefSeq" id="WP_136547460.1">
    <property type="nucleotide sequence ID" value="NZ_CP031093.1"/>
</dbReference>
<dbReference type="InterPro" id="IPR033134">
    <property type="entry name" value="Asp/Glu_racemase_AS_2"/>
</dbReference>
<keyword evidence="3 7" id="KW-0133">Cell shape</keyword>
<organism evidence="8 9">
    <name type="scientific">Hydrocarboniclastica marina</name>
    <dbReference type="NCBI Taxonomy" id="2259620"/>
    <lineage>
        <taxon>Bacteria</taxon>
        <taxon>Pseudomonadati</taxon>
        <taxon>Pseudomonadota</taxon>
        <taxon>Gammaproteobacteria</taxon>
        <taxon>Alteromonadales</taxon>
        <taxon>Alteromonadaceae</taxon>
        <taxon>Hydrocarboniclastica</taxon>
    </lineage>
</organism>
<dbReference type="OrthoDB" id="9801055at2"/>
<feature type="binding site" evidence="7">
    <location>
        <begin position="43"/>
        <end position="44"/>
    </location>
    <ligand>
        <name>substrate</name>
    </ligand>
</feature>
<feature type="binding site" evidence="7">
    <location>
        <begin position="76"/>
        <end position="77"/>
    </location>
    <ligand>
        <name>substrate</name>
    </ligand>
</feature>
<dbReference type="InterPro" id="IPR018187">
    <property type="entry name" value="Asp/Glu_racemase_AS_1"/>
</dbReference>
<dbReference type="EC" id="5.1.1.3" evidence="2 7"/>
<sequence>MSRGPRVLVFDSGIGGLSIATSLGKRLRDWQLVYVADNAFFPYGDQAESLVIDRCATLISSVMAETPIDMVVVGCNTASTVVLPALRAILTCPVVGVVPAIKPAAALSRNRRIGLLATPATIQRPYLDQLIAEFASDCTVTRIGSSELVRLAERWMGTGEIALGDCQRILRPFAEAEVDTVVLGCTHFPLIRYLLEPVLGPGVGWVDSGEAIARRLEALWQQSAAGGLGRAEQADPVEFSFYFTGLEPPGIRSYLAATGWPPARIRPEYVPSAPDSARGLARGVQGAG</sequence>
<comment type="similarity">
    <text evidence="7">Belongs to the aspartate/glutamate racemases family.</text>
</comment>